<keyword evidence="3" id="KW-1185">Reference proteome</keyword>
<organism evidence="2 3">
    <name type="scientific">Sinanodonta woodiana</name>
    <name type="common">Chinese pond mussel</name>
    <name type="synonym">Anodonta woodiana</name>
    <dbReference type="NCBI Taxonomy" id="1069815"/>
    <lineage>
        <taxon>Eukaryota</taxon>
        <taxon>Metazoa</taxon>
        <taxon>Spiralia</taxon>
        <taxon>Lophotrochozoa</taxon>
        <taxon>Mollusca</taxon>
        <taxon>Bivalvia</taxon>
        <taxon>Autobranchia</taxon>
        <taxon>Heteroconchia</taxon>
        <taxon>Palaeoheterodonta</taxon>
        <taxon>Unionida</taxon>
        <taxon>Unionoidea</taxon>
        <taxon>Unionidae</taxon>
        <taxon>Unioninae</taxon>
        <taxon>Sinanodonta</taxon>
    </lineage>
</organism>
<reference evidence="2 3" key="1">
    <citation type="submission" date="2024-11" db="EMBL/GenBank/DDBJ databases">
        <title>Chromosome-level genome assembly of the freshwater bivalve Anodonta woodiana.</title>
        <authorList>
            <person name="Chen X."/>
        </authorList>
    </citation>
    <scope>NUCLEOTIDE SEQUENCE [LARGE SCALE GENOMIC DNA]</scope>
    <source>
        <strain evidence="2">MN2024</strain>
        <tissue evidence="2">Gills</tissue>
    </source>
</reference>
<dbReference type="SMART" id="SM00225">
    <property type="entry name" value="BTB"/>
    <property type="match status" value="1"/>
</dbReference>
<evidence type="ECO:0000313" key="2">
    <source>
        <dbReference type="EMBL" id="KAL3857229.1"/>
    </source>
</evidence>
<dbReference type="InterPro" id="IPR000210">
    <property type="entry name" value="BTB/POZ_dom"/>
</dbReference>
<dbReference type="Pfam" id="PF00651">
    <property type="entry name" value="BTB"/>
    <property type="match status" value="1"/>
</dbReference>
<evidence type="ECO:0000313" key="3">
    <source>
        <dbReference type="Proteomes" id="UP001634394"/>
    </source>
</evidence>
<dbReference type="Proteomes" id="UP001634394">
    <property type="component" value="Unassembled WGS sequence"/>
</dbReference>
<dbReference type="SUPFAM" id="SSF54695">
    <property type="entry name" value="POZ domain"/>
    <property type="match status" value="1"/>
</dbReference>
<proteinExistence type="predicted"/>
<feature type="domain" description="BTB" evidence="1">
    <location>
        <begin position="25"/>
        <end position="89"/>
    </location>
</feature>
<dbReference type="Gene3D" id="3.30.710.10">
    <property type="entry name" value="Potassium Channel Kv1.1, Chain A"/>
    <property type="match status" value="1"/>
</dbReference>
<dbReference type="InterPro" id="IPR011333">
    <property type="entry name" value="SKP1/BTB/POZ_sf"/>
</dbReference>
<dbReference type="PROSITE" id="PS50097">
    <property type="entry name" value="BTB"/>
    <property type="match status" value="1"/>
</dbReference>
<protein>
    <recommendedName>
        <fullName evidence="1">BTB domain-containing protein</fullName>
    </recommendedName>
</protein>
<dbReference type="PANTHER" id="PTHR22744">
    <property type="entry name" value="HELIX LOOP HELIX PROTEIN 21-RELATED"/>
    <property type="match status" value="1"/>
</dbReference>
<gene>
    <name evidence="2" type="ORF">ACJMK2_011921</name>
</gene>
<dbReference type="AlphaFoldDB" id="A0ABD3V6I4"/>
<sequence>MASHCIPERKQNVEPPELFRKSKGTDITLLISGKELHFGKYPLVQASVVFSRMIEESADQSKLQIDDVAYEDMIIFLECIHPQKLQAITDQNLVNILKIATKFQHEGILAKCEQYILHQFEAKCGTKDRMYEQYFFHLKSAEQFGLERVLNVGISSVRLEKAYFSSQRFAINFTPRNVTGYEHNEYFCGLSPETKMKILAQRVRALEKKTDRENPY</sequence>
<evidence type="ECO:0000259" key="1">
    <source>
        <dbReference type="PROSITE" id="PS50097"/>
    </source>
</evidence>
<accession>A0ABD3V6I4</accession>
<name>A0ABD3V6I4_SINWO</name>
<dbReference type="PANTHER" id="PTHR22744:SF12">
    <property type="entry name" value="BTB DOMAIN-CONTAINING PROTEIN"/>
    <property type="match status" value="1"/>
</dbReference>
<comment type="caution">
    <text evidence="2">The sequence shown here is derived from an EMBL/GenBank/DDBJ whole genome shotgun (WGS) entry which is preliminary data.</text>
</comment>
<dbReference type="EMBL" id="JBJQND010000013">
    <property type="protein sequence ID" value="KAL3857229.1"/>
    <property type="molecule type" value="Genomic_DNA"/>
</dbReference>